<feature type="compositionally biased region" description="Polar residues" evidence="1">
    <location>
        <begin position="275"/>
        <end position="287"/>
    </location>
</feature>
<dbReference type="EMBL" id="KI894020">
    <property type="protein sequence ID" value="OCF26568.1"/>
    <property type="molecule type" value="Genomic_DNA"/>
</dbReference>
<reference evidence="2" key="1">
    <citation type="submission" date="2013-07" db="EMBL/GenBank/DDBJ databases">
        <title>The Genome Sequence of Cryptococcus bestiolae CBS10118.</title>
        <authorList>
            <consortium name="The Broad Institute Genome Sequencing Platform"/>
            <person name="Cuomo C."/>
            <person name="Litvintseva A."/>
            <person name="Chen Y."/>
            <person name="Heitman J."/>
            <person name="Sun S."/>
            <person name="Springer D."/>
            <person name="Dromer F."/>
            <person name="Young S.K."/>
            <person name="Zeng Q."/>
            <person name="Gargeya S."/>
            <person name="Fitzgerald M."/>
            <person name="Abouelleil A."/>
            <person name="Alvarado L."/>
            <person name="Berlin A.M."/>
            <person name="Chapman S.B."/>
            <person name="Dewar J."/>
            <person name="Goldberg J."/>
            <person name="Griggs A."/>
            <person name="Gujja S."/>
            <person name="Hansen M."/>
            <person name="Howarth C."/>
            <person name="Imamovic A."/>
            <person name="Larimer J."/>
            <person name="McCowan C."/>
            <person name="Murphy C."/>
            <person name="Pearson M."/>
            <person name="Priest M."/>
            <person name="Roberts A."/>
            <person name="Saif S."/>
            <person name="Shea T."/>
            <person name="Sykes S."/>
            <person name="Wortman J."/>
            <person name="Nusbaum C."/>
            <person name="Birren B."/>
        </authorList>
    </citation>
    <scope>NUCLEOTIDE SEQUENCE [LARGE SCALE GENOMIC DNA]</scope>
    <source>
        <strain evidence="2">CBS 10118</strain>
    </source>
</reference>
<reference evidence="2" key="2">
    <citation type="submission" date="2014-01" db="EMBL/GenBank/DDBJ databases">
        <title>Evolution of pathogenesis and genome organization in the Tremellales.</title>
        <authorList>
            <person name="Cuomo C."/>
            <person name="Litvintseva A."/>
            <person name="Heitman J."/>
            <person name="Chen Y."/>
            <person name="Sun S."/>
            <person name="Springer D."/>
            <person name="Dromer F."/>
            <person name="Young S."/>
            <person name="Zeng Q."/>
            <person name="Chapman S."/>
            <person name="Gujja S."/>
            <person name="Saif S."/>
            <person name="Birren B."/>
        </authorList>
    </citation>
    <scope>NUCLEOTIDE SEQUENCE</scope>
    <source>
        <strain evidence="2">CBS 10118</strain>
    </source>
</reference>
<proteinExistence type="predicted"/>
<organism evidence="2">
    <name type="scientific">Kwoniella bestiolae CBS 10118</name>
    <dbReference type="NCBI Taxonomy" id="1296100"/>
    <lineage>
        <taxon>Eukaryota</taxon>
        <taxon>Fungi</taxon>
        <taxon>Dikarya</taxon>
        <taxon>Basidiomycota</taxon>
        <taxon>Agaricomycotina</taxon>
        <taxon>Tremellomycetes</taxon>
        <taxon>Tremellales</taxon>
        <taxon>Cryptococcaceae</taxon>
        <taxon>Kwoniella</taxon>
    </lineage>
</organism>
<dbReference type="GeneID" id="30208653"/>
<evidence type="ECO:0000256" key="1">
    <source>
        <dbReference type="SAM" id="MobiDB-lite"/>
    </source>
</evidence>
<protein>
    <submittedName>
        <fullName evidence="2">Uncharacterized protein</fullName>
    </submittedName>
</protein>
<sequence>MASTETQSNVSPPSQAGSETRVDTASSVVHWAIDELHGLLGEAELKYESATWYGTNPSGRAAAECLEDRCAFIADSKIREYGRGDLFTTGETKGLIQDRIDATRIFDMTGGIASDAKAYAQHTPVKSVRNIRKITDEIEHHENGLLVLLTREDPTKQPSGLSRYVPNFSSVSEPENETITDLRIVVSTANLPPDSEGNSETMNERRNKLKRCHNHYFAHKCSHEYPDFHFAQEIVRYHLGCGVTKLWNGALNHFGAFEEVGFDSQDVKLMRTENSAWPGQDDSSVSFGATGAIAQSEHKSTHSSKSDSPTRATGHQTNKSATPSKEASPNDFEWDDW</sequence>
<gene>
    <name evidence="2" type="ORF">I302_04254</name>
</gene>
<feature type="compositionally biased region" description="Polar residues" evidence="1">
    <location>
        <begin position="306"/>
        <end position="327"/>
    </location>
</feature>
<evidence type="ECO:0000313" key="2">
    <source>
        <dbReference type="EMBL" id="OCF26568.1"/>
    </source>
</evidence>
<dbReference type="KEGG" id="kbi:30208653"/>
<name>A0A1B9G6E1_9TREE</name>
<dbReference type="AlphaFoldDB" id="A0A1B9G6E1"/>
<feature type="region of interest" description="Disordered" evidence="1">
    <location>
        <begin position="275"/>
        <end position="337"/>
    </location>
</feature>
<dbReference type="VEuPathDB" id="FungiDB:I302_04254"/>
<accession>A0A1B9G6E1</accession>
<feature type="region of interest" description="Disordered" evidence="1">
    <location>
        <begin position="1"/>
        <end position="22"/>
    </location>
</feature>
<dbReference type="RefSeq" id="XP_019047638.2">
    <property type="nucleotide sequence ID" value="XM_019190890.2"/>
</dbReference>